<proteinExistence type="predicted"/>
<dbReference type="InterPro" id="IPR009057">
    <property type="entry name" value="Homeodomain-like_sf"/>
</dbReference>
<evidence type="ECO:0008006" key="4">
    <source>
        <dbReference type="Google" id="ProtNLM"/>
    </source>
</evidence>
<evidence type="ECO:0000256" key="1">
    <source>
        <dbReference type="ARBA" id="ARBA00004123"/>
    </source>
</evidence>
<accession>A0ABD1E7Z5</accession>
<dbReference type="Proteomes" id="UP001566132">
    <property type="component" value="Unassembled WGS sequence"/>
</dbReference>
<comment type="subcellular location">
    <subcellularLocation>
        <location evidence="1">Nucleus</location>
    </subcellularLocation>
</comment>
<keyword evidence="3" id="KW-1185">Reference proteome</keyword>
<dbReference type="EMBL" id="JBDJPC010000011">
    <property type="protein sequence ID" value="KAL1489844.1"/>
    <property type="molecule type" value="Genomic_DNA"/>
</dbReference>
<gene>
    <name evidence="2" type="ORF">ABEB36_013776</name>
</gene>
<reference evidence="2 3" key="1">
    <citation type="submission" date="2024-05" db="EMBL/GenBank/DDBJ databases">
        <title>Genetic variation in Jamaican populations of the coffee berry borer (Hypothenemus hampei).</title>
        <authorList>
            <person name="Errbii M."/>
            <person name="Myrie A."/>
        </authorList>
    </citation>
    <scope>NUCLEOTIDE SEQUENCE [LARGE SCALE GENOMIC DNA]</scope>
    <source>
        <strain evidence="2">JA-Hopewell-2020-01-JO</strain>
        <tissue evidence="2">Whole body</tissue>
    </source>
</reference>
<evidence type="ECO:0000313" key="3">
    <source>
        <dbReference type="Proteomes" id="UP001566132"/>
    </source>
</evidence>
<organism evidence="2 3">
    <name type="scientific">Hypothenemus hampei</name>
    <name type="common">Coffee berry borer</name>
    <dbReference type="NCBI Taxonomy" id="57062"/>
    <lineage>
        <taxon>Eukaryota</taxon>
        <taxon>Metazoa</taxon>
        <taxon>Ecdysozoa</taxon>
        <taxon>Arthropoda</taxon>
        <taxon>Hexapoda</taxon>
        <taxon>Insecta</taxon>
        <taxon>Pterygota</taxon>
        <taxon>Neoptera</taxon>
        <taxon>Endopterygota</taxon>
        <taxon>Coleoptera</taxon>
        <taxon>Polyphaga</taxon>
        <taxon>Cucujiformia</taxon>
        <taxon>Curculionidae</taxon>
        <taxon>Scolytinae</taxon>
        <taxon>Hypothenemus</taxon>
    </lineage>
</organism>
<comment type="caution">
    <text evidence="2">The sequence shown here is derived from an EMBL/GenBank/DDBJ whole genome shotgun (WGS) entry which is preliminary data.</text>
</comment>
<evidence type="ECO:0000313" key="2">
    <source>
        <dbReference type="EMBL" id="KAL1489844.1"/>
    </source>
</evidence>
<dbReference type="AlphaFoldDB" id="A0ABD1E7Z5"/>
<dbReference type="GO" id="GO:0005634">
    <property type="term" value="C:nucleus"/>
    <property type="evidence" value="ECO:0007669"/>
    <property type="project" value="UniProtKB-SubCell"/>
</dbReference>
<name>A0ABD1E7Z5_HYPHA</name>
<protein>
    <recommendedName>
        <fullName evidence="4">Paired domain-containing protein</fullName>
    </recommendedName>
</protein>
<dbReference type="SUPFAM" id="SSF46689">
    <property type="entry name" value="Homeodomain-like"/>
    <property type="match status" value="1"/>
</dbReference>
<sequence>MPRHKLSADEANRAIGMIEAGRLQREVANFFQVSESVISRLVHRYRETENVTERPRSGRPRVTTPAQDRFLTVSIRRDPLSTCPDYATAAFKCFWCFGFN</sequence>